<dbReference type="InterPro" id="IPR038371">
    <property type="entry name" value="Cu_polyphenol_OxRdtase_sf"/>
</dbReference>
<comment type="caution">
    <text evidence="11">The sequence shown here is derived from an EMBL/GenBank/DDBJ whole genome shotgun (WGS) entry which is preliminary data.</text>
</comment>
<name>A0ABT7QKX8_9GAMM</name>
<sequence>MHLIRPDWPAPTNIAAVFTTRLDGVSDPPYHSLNLSPNVDDDNEAVGENRMRLCAILPSAPNWLRQAHTSRVLRAEDIESDVSVADAAYTFSAGVPCAVITADCLPVLLCTRDGNGVAAAHAGWRGLAAGVLENTVAVLRANSDEPLIAYLGPAISAAHYEVGADVRDALCRDELDASHFYLHDATDEKWFANLPQLAARRLRDLGIEDITFSTACTYEDKKHYFSARRDNKTGRMAALVWKTALPKA</sequence>
<keyword evidence="5" id="KW-0378">Hydrolase</keyword>
<dbReference type="PANTHER" id="PTHR30616">
    <property type="entry name" value="UNCHARACTERIZED PROTEIN YFIH"/>
    <property type="match status" value="1"/>
</dbReference>
<dbReference type="SUPFAM" id="SSF64438">
    <property type="entry name" value="CNF1/YfiH-like putative cysteine hydrolases"/>
    <property type="match status" value="1"/>
</dbReference>
<dbReference type="InterPro" id="IPR003730">
    <property type="entry name" value="Cu_polyphenol_OxRdtase"/>
</dbReference>
<evidence type="ECO:0000256" key="4">
    <source>
        <dbReference type="ARBA" id="ARBA00022723"/>
    </source>
</evidence>
<evidence type="ECO:0000256" key="2">
    <source>
        <dbReference type="ARBA" id="ARBA00007353"/>
    </source>
</evidence>
<dbReference type="CDD" id="cd16833">
    <property type="entry name" value="YfiH"/>
    <property type="match status" value="1"/>
</dbReference>
<accession>A0ABT7QKX8</accession>
<comment type="catalytic activity">
    <reaction evidence="7">
        <text>adenosine + H2O + H(+) = inosine + NH4(+)</text>
        <dbReference type="Rhea" id="RHEA:24408"/>
        <dbReference type="ChEBI" id="CHEBI:15377"/>
        <dbReference type="ChEBI" id="CHEBI:15378"/>
        <dbReference type="ChEBI" id="CHEBI:16335"/>
        <dbReference type="ChEBI" id="CHEBI:17596"/>
        <dbReference type="ChEBI" id="CHEBI:28938"/>
        <dbReference type="EC" id="3.5.4.4"/>
    </reaction>
    <physiologicalReaction direction="left-to-right" evidence="7">
        <dbReference type="Rhea" id="RHEA:24409"/>
    </physiologicalReaction>
</comment>
<reference evidence="11" key="2">
    <citation type="journal article" date="2023" name="Microbiome">
        <title>Synthase-selected sorting approach identifies a beta-lactone synthase in a nudibranch symbiotic bacterium.</title>
        <authorList>
            <person name="Dzunkova M."/>
            <person name="La Clair J.J."/>
            <person name="Tyml T."/>
            <person name="Doud D."/>
            <person name="Schulz F."/>
            <person name="Piquer-Esteban S."/>
            <person name="Porcel Sanchis D."/>
            <person name="Osborn A."/>
            <person name="Robinson D."/>
            <person name="Louie K.B."/>
            <person name="Bowen B.P."/>
            <person name="Bowers R.M."/>
            <person name="Lee J."/>
            <person name="Arnau V."/>
            <person name="Diaz-Villanueva W."/>
            <person name="Stepanauskas R."/>
            <person name="Gosliner T."/>
            <person name="Date S.V."/>
            <person name="Northen T.R."/>
            <person name="Cheng J.F."/>
            <person name="Burkart M.D."/>
            <person name="Woyke T."/>
        </authorList>
    </citation>
    <scope>NUCLEOTIDE SEQUENCE</scope>
    <source>
        <strain evidence="11">Df01</strain>
    </source>
</reference>
<keyword evidence="4" id="KW-0479">Metal-binding</keyword>
<evidence type="ECO:0000256" key="9">
    <source>
        <dbReference type="ARBA" id="ARBA00049893"/>
    </source>
</evidence>
<organism evidence="11 12">
    <name type="scientific">Candidatus Doriopsillibacter californiensis</name>
    <dbReference type="NCBI Taxonomy" id="2970740"/>
    <lineage>
        <taxon>Bacteria</taxon>
        <taxon>Pseudomonadati</taxon>
        <taxon>Pseudomonadota</taxon>
        <taxon>Gammaproteobacteria</taxon>
        <taxon>Candidatus Tethybacterales</taxon>
        <taxon>Candidatus Persebacteraceae</taxon>
        <taxon>Candidatus Doriopsillibacter</taxon>
    </lineage>
</organism>
<gene>
    <name evidence="11" type="primary">pgeF</name>
    <name evidence="11" type="ORF">NQX30_03065</name>
</gene>
<dbReference type="Gene3D" id="3.60.140.10">
    <property type="entry name" value="CNF1/YfiH-like putative cysteine hydrolases"/>
    <property type="match status" value="1"/>
</dbReference>
<evidence type="ECO:0000256" key="8">
    <source>
        <dbReference type="ARBA" id="ARBA00048968"/>
    </source>
</evidence>
<dbReference type="Pfam" id="PF02578">
    <property type="entry name" value="Cu-oxidase_4"/>
    <property type="match status" value="1"/>
</dbReference>
<protein>
    <recommendedName>
        <fullName evidence="10">Purine nucleoside phosphorylase</fullName>
    </recommendedName>
</protein>
<evidence type="ECO:0000256" key="1">
    <source>
        <dbReference type="ARBA" id="ARBA00000553"/>
    </source>
</evidence>
<evidence type="ECO:0000313" key="12">
    <source>
        <dbReference type="Proteomes" id="UP001168167"/>
    </source>
</evidence>
<evidence type="ECO:0000256" key="5">
    <source>
        <dbReference type="ARBA" id="ARBA00022801"/>
    </source>
</evidence>
<proteinExistence type="inferred from homology"/>
<evidence type="ECO:0000256" key="7">
    <source>
        <dbReference type="ARBA" id="ARBA00047989"/>
    </source>
</evidence>
<keyword evidence="6" id="KW-0862">Zinc</keyword>
<keyword evidence="12" id="KW-1185">Reference proteome</keyword>
<comment type="catalytic activity">
    <reaction evidence="8">
        <text>adenosine + phosphate = alpha-D-ribose 1-phosphate + adenine</text>
        <dbReference type="Rhea" id="RHEA:27642"/>
        <dbReference type="ChEBI" id="CHEBI:16335"/>
        <dbReference type="ChEBI" id="CHEBI:16708"/>
        <dbReference type="ChEBI" id="CHEBI:43474"/>
        <dbReference type="ChEBI" id="CHEBI:57720"/>
        <dbReference type="EC" id="2.4.2.1"/>
    </reaction>
    <physiologicalReaction direction="left-to-right" evidence="8">
        <dbReference type="Rhea" id="RHEA:27643"/>
    </physiologicalReaction>
</comment>
<dbReference type="InterPro" id="IPR011324">
    <property type="entry name" value="Cytotoxic_necrot_fac-like_cat"/>
</dbReference>
<comment type="catalytic activity">
    <reaction evidence="9">
        <text>S-methyl-5'-thioadenosine + phosphate = 5-(methylsulfanyl)-alpha-D-ribose 1-phosphate + adenine</text>
        <dbReference type="Rhea" id="RHEA:11852"/>
        <dbReference type="ChEBI" id="CHEBI:16708"/>
        <dbReference type="ChEBI" id="CHEBI:17509"/>
        <dbReference type="ChEBI" id="CHEBI:43474"/>
        <dbReference type="ChEBI" id="CHEBI:58533"/>
        <dbReference type="EC" id="2.4.2.28"/>
    </reaction>
    <physiologicalReaction direction="left-to-right" evidence="9">
        <dbReference type="Rhea" id="RHEA:11853"/>
    </physiologicalReaction>
</comment>
<comment type="similarity">
    <text evidence="2 10">Belongs to the purine nucleoside phosphorylase YfiH/LACC1 family.</text>
</comment>
<keyword evidence="3" id="KW-0808">Transferase</keyword>
<evidence type="ECO:0000256" key="6">
    <source>
        <dbReference type="ARBA" id="ARBA00022833"/>
    </source>
</evidence>
<dbReference type="PANTHER" id="PTHR30616:SF2">
    <property type="entry name" value="PURINE NUCLEOSIDE PHOSPHORYLASE LACC1"/>
    <property type="match status" value="1"/>
</dbReference>
<evidence type="ECO:0000313" key="11">
    <source>
        <dbReference type="EMBL" id="MDM5147354.1"/>
    </source>
</evidence>
<evidence type="ECO:0000256" key="3">
    <source>
        <dbReference type="ARBA" id="ARBA00022679"/>
    </source>
</evidence>
<dbReference type="NCBIfam" id="TIGR00726">
    <property type="entry name" value="peptidoglycan editing factor PgeF"/>
    <property type="match status" value="1"/>
</dbReference>
<dbReference type="Proteomes" id="UP001168167">
    <property type="component" value="Unassembled WGS sequence"/>
</dbReference>
<reference evidence="11" key="1">
    <citation type="submission" date="2022-08" db="EMBL/GenBank/DDBJ databases">
        <authorList>
            <person name="Dzunkova M."/>
            <person name="La Clair J."/>
            <person name="Tyml T."/>
            <person name="Doud D."/>
            <person name="Schulz F."/>
            <person name="Piquer S."/>
            <person name="Porcel Sanchis D."/>
            <person name="Osborn A."/>
            <person name="Robinson D."/>
            <person name="Louie K.B."/>
            <person name="Bowen B.P."/>
            <person name="Bowers R."/>
            <person name="Lee J."/>
            <person name="Arnau Llombart V."/>
            <person name="Diaz Villanueva W."/>
            <person name="Gosliner T."/>
            <person name="Northen T."/>
            <person name="Cheng J.-F."/>
            <person name="Burkart M.D."/>
            <person name="Woyke T."/>
        </authorList>
    </citation>
    <scope>NUCLEOTIDE SEQUENCE</scope>
    <source>
        <strain evidence="11">Df01</strain>
    </source>
</reference>
<evidence type="ECO:0000256" key="10">
    <source>
        <dbReference type="RuleBase" id="RU361274"/>
    </source>
</evidence>
<comment type="catalytic activity">
    <reaction evidence="1">
        <text>inosine + phosphate = alpha-D-ribose 1-phosphate + hypoxanthine</text>
        <dbReference type="Rhea" id="RHEA:27646"/>
        <dbReference type="ChEBI" id="CHEBI:17368"/>
        <dbReference type="ChEBI" id="CHEBI:17596"/>
        <dbReference type="ChEBI" id="CHEBI:43474"/>
        <dbReference type="ChEBI" id="CHEBI:57720"/>
        <dbReference type="EC" id="2.4.2.1"/>
    </reaction>
    <physiologicalReaction direction="left-to-right" evidence="1">
        <dbReference type="Rhea" id="RHEA:27647"/>
    </physiologicalReaction>
</comment>
<dbReference type="EMBL" id="JANQAO010000001">
    <property type="protein sequence ID" value="MDM5147354.1"/>
    <property type="molecule type" value="Genomic_DNA"/>
</dbReference>